<organism evidence="1">
    <name type="scientific">Vibrio tasmaniensis</name>
    <dbReference type="NCBI Taxonomy" id="212663"/>
    <lineage>
        <taxon>Bacteria</taxon>
        <taxon>Pseudomonadati</taxon>
        <taxon>Pseudomonadota</taxon>
        <taxon>Gammaproteobacteria</taxon>
        <taxon>Vibrionales</taxon>
        <taxon>Vibrionaceae</taxon>
        <taxon>Vibrio</taxon>
    </lineage>
</organism>
<dbReference type="EMBL" id="KP795605">
    <property type="protein sequence ID" value="AKN38649.1"/>
    <property type="molecule type" value="Genomic_DNA"/>
</dbReference>
<name>A0A0H3ZXQ3_9VIBR</name>
<reference evidence="1" key="1">
    <citation type="journal article" date="2015" name="MBio">
        <title>Eco-Evolutionary Dynamics of Episomes among Ecologically Cohesive Bacterial Populations.</title>
        <authorList>
            <person name="Xue H."/>
            <person name="Cordero O.X."/>
            <person name="Camas F.M."/>
            <person name="Trimble W."/>
            <person name="Meyer F."/>
            <person name="Guglielmini J."/>
            <person name="Rocha E.P."/>
            <person name="Polz M.F."/>
        </authorList>
    </citation>
    <scope>NUCLEOTIDE SEQUENCE</scope>
    <source>
        <strain evidence="1">FF_375</strain>
    </source>
</reference>
<dbReference type="Pfam" id="PF09684">
    <property type="entry name" value="Tail_P2_I"/>
    <property type="match status" value="1"/>
</dbReference>
<evidence type="ECO:0000313" key="1">
    <source>
        <dbReference type="EMBL" id="AKN38649.1"/>
    </source>
</evidence>
<protein>
    <submittedName>
        <fullName evidence="1">Tail protein I</fullName>
    </submittedName>
</protein>
<accession>A0A0H3ZXQ3</accession>
<proteinExistence type="predicted"/>
<dbReference type="AlphaFoldDB" id="A0A0H3ZXQ3"/>
<dbReference type="InterPro" id="IPR006521">
    <property type="entry name" value="Tail_protein_I"/>
</dbReference>
<sequence length="205" mass="22980">MSNQNKPNNRTLLPDNSTLFEESFEHACAALVVSEDHHAWLHDPLKTKTHLLDIMAAEAGVQDWFADDSEESRRQAIAQAVPIHQKAGTRAGVKQALDAIGINAEVTRGNKPYSLYIEGRLEDQPLTEEISRRMNARVELYKSEVDTAEIVLTRAHHGQKIRGLLLQQSKIVRVQAGEPVPPEFDIFKTRTAVVYSVKTVRINHG</sequence>